<dbReference type="PANTHER" id="PTHR23507">
    <property type="entry name" value="ZGC:174356"/>
    <property type="match status" value="1"/>
</dbReference>
<feature type="transmembrane region" description="Helical" evidence="6">
    <location>
        <begin position="467"/>
        <end position="493"/>
    </location>
</feature>
<keyword evidence="9" id="KW-1185">Reference proteome</keyword>
<evidence type="ECO:0000256" key="6">
    <source>
        <dbReference type="SAM" id="Phobius"/>
    </source>
</evidence>
<feature type="region of interest" description="Disordered" evidence="5">
    <location>
        <begin position="530"/>
        <end position="551"/>
    </location>
</feature>
<feature type="transmembrane region" description="Helical" evidence="6">
    <location>
        <begin position="433"/>
        <end position="455"/>
    </location>
</feature>
<feature type="region of interest" description="Disordered" evidence="5">
    <location>
        <begin position="1"/>
        <end position="55"/>
    </location>
</feature>
<feature type="transmembrane region" description="Helical" evidence="6">
    <location>
        <begin position="268"/>
        <end position="288"/>
    </location>
</feature>
<dbReference type="InterPro" id="IPR036259">
    <property type="entry name" value="MFS_trans_sf"/>
</dbReference>
<evidence type="ECO:0000256" key="5">
    <source>
        <dbReference type="SAM" id="MobiDB-lite"/>
    </source>
</evidence>
<dbReference type="PROSITE" id="PS50850">
    <property type="entry name" value="MFS"/>
    <property type="match status" value="1"/>
</dbReference>
<feature type="compositionally biased region" description="Low complexity" evidence="5">
    <location>
        <begin position="29"/>
        <end position="48"/>
    </location>
</feature>
<feature type="compositionally biased region" description="Acidic residues" evidence="5">
    <location>
        <begin position="1"/>
        <end position="11"/>
    </location>
</feature>
<feature type="transmembrane region" description="Helical" evidence="6">
    <location>
        <begin position="240"/>
        <end position="262"/>
    </location>
</feature>
<dbReference type="RefSeq" id="XP_062663125.1">
    <property type="nucleotide sequence ID" value="XM_062797681.1"/>
</dbReference>
<evidence type="ECO:0000313" key="8">
    <source>
        <dbReference type="EMBL" id="KAK3299611.1"/>
    </source>
</evidence>
<dbReference type="InterPro" id="IPR011701">
    <property type="entry name" value="MFS"/>
</dbReference>
<feature type="transmembrane region" description="Helical" evidence="6">
    <location>
        <begin position="505"/>
        <end position="522"/>
    </location>
</feature>
<dbReference type="GeneID" id="87834629"/>
<dbReference type="InterPro" id="IPR020846">
    <property type="entry name" value="MFS_dom"/>
</dbReference>
<name>A0AAE0LVY4_9PEZI</name>
<reference evidence="8" key="2">
    <citation type="submission" date="2023-06" db="EMBL/GenBank/DDBJ databases">
        <authorList>
            <consortium name="Lawrence Berkeley National Laboratory"/>
            <person name="Haridas S."/>
            <person name="Hensen N."/>
            <person name="Bonometti L."/>
            <person name="Westerberg I."/>
            <person name="Brannstrom I.O."/>
            <person name="Guillou S."/>
            <person name="Cros-Aarteil S."/>
            <person name="Calhoun S."/>
            <person name="Kuo A."/>
            <person name="Mondo S."/>
            <person name="Pangilinan J."/>
            <person name="Riley R."/>
            <person name="Labutti K."/>
            <person name="Andreopoulos B."/>
            <person name="Lipzen A."/>
            <person name="Chen C."/>
            <person name="Yanf M."/>
            <person name="Daum C."/>
            <person name="Ng V."/>
            <person name="Clum A."/>
            <person name="Steindorff A."/>
            <person name="Ohm R."/>
            <person name="Martin F."/>
            <person name="Silar P."/>
            <person name="Natvig D."/>
            <person name="Lalanne C."/>
            <person name="Gautier V."/>
            <person name="Ament-Velasquez S.L."/>
            <person name="Kruys A."/>
            <person name="Hutchinson M.I."/>
            <person name="Powell A.J."/>
            <person name="Barry K."/>
            <person name="Miller A.N."/>
            <person name="Grigoriev I.V."/>
            <person name="Debuchy R."/>
            <person name="Gladieux P."/>
            <person name="Thoren M.H."/>
            <person name="Johannesson H."/>
        </authorList>
    </citation>
    <scope>NUCLEOTIDE SEQUENCE</scope>
    <source>
        <strain evidence="8">CBS 168.71</strain>
    </source>
</reference>
<dbReference type="AlphaFoldDB" id="A0AAE0LVY4"/>
<feature type="transmembrane region" description="Helical" evidence="6">
    <location>
        <begin position="369"/>
        <end position="388"/>
    </location>
</feature>
<dbReference type="Gene3D" id="1.20.1250.20">
    <property type="entry name" value="MFS general substrate transporter like domains"/>
    <property type="match status" value="1"/>
</dbReference>
<dbReference type="GO" id="GO:0016020">
    <property type="term" value="C:membrane"/>
    <property type="evidence" value="ECO:0007669"/>
    <property type="project" value="UniProtKB-SubCell"/>
</dbReference>
<feature type="transmembrane region" description="Helical" evidence="6">
    <location>
        <begin position="330"/>
        <end position="349"/>
    </location>
</feature>
<dbReference type="Pfam" id="PF07690">
    <property type="entry name" value="MFS_1"/>
    <property type="match status" value="1"/>
</dbReference>
<keyword evidence="3 6" id="KW-1133">Transmembrane helix</keyword>
<feature type="transmembrane region" description="Helical" evidence="6">
    <location>
        <begin position="409"/>
        <end position="427"/>
    </location>
</feature>
<reference evidence="8" key="1">
    <citation type="journal article" date="2023" name="Mol. Phylogenet. Evol.">
        <title>Genome-scale phylogeny and comparative genomics of the fungal order Sordariales.</title>
        <authorList>
            <person name="Hensen N."/>
            <person name="Bonometti L."/>
            <person name="Westerberg I."/>
            <person name="Brannstrom I.O."/>
            <person name="Guillou S."/>
            <person name="Cros-Aarteil S."/>
            <person name="Calhoun S."/>
            <person name="Haridas S."/>
            <person name="Kuo A."/>
            <person name="Mondo S."/>
            <person name="Pangilinan J."/>
            <person name="Riley R."/>
            <person name="LaButti K."/>
            <person name="Andreopoulos B."/>
            <person name="Lipzen A."/>
            <person name="Chen C."/>
            <person name="Yan M."/>
            <person name="Daum C."/>
            <person name="Ng V."/>
            <person name="Clum A."/>
            <person name="Steindorff A."/>
            <person name="Ohm R.A."/>
            <person name="Martin F."/>
            <person name="Silar P."/>
            <person name="Natvig D.O."/>
            <person name="Lalanne C."/>
            <person name="Gautier V."/>
            <person name="Ament-Velasquez S.L."/>
            <person name="Kruys A."/>
            <person name="Hutchinson M.I."/>
            <person name="Powell A.J."/>
            <person name="Barry K."/>
            <person name="Miller A.N."/>
            <person name="Grigoriev I.V."/>
            <person name="Debuchy R."/>
            <person name="Gladieux P."/>
            <person name="Hiltunen Thoren M."/>
            <person name="Johannesson H."/>
        </authorList>
    </citation>
    <scope>NUCLEOTIDE SEQUENCE</scope>
    <source>
        <strain evidence="8">CBS 168.71</strain>
    </source>
</reference>
<accession>A0AAE0LVY4</accession>
<feature type="transmembrane region" description="Helical" evidence="6">
    <location>
        <begin position="176"/>
        <end position="193"/>
    </location>
</feature>
<comment type="caution">
    <text evidence="8">The sequence shown here is derived from an EMBL/GenBank/DDBJ whole genome shotgun (WGS) entry which is preliminary data.</text>
</comment>
<evidence type="ECO:0000256" key="1">
    <source>
        <dbReference type="ARBA" id="ARBA00004141"/>
    </source>
</evidence>
<feature type="transmembrane region" description="Helical" evidence="6">
    <location>
        <begin position="199"/>
        <end position="220"/>
    </location>
</feature>
<keyword evidence="4 6" id="KW-0472">Membrane</keyword>
<organism evidence="8 9">
    <name type="scientific">Chaetomium fimeti</name>
    <dbReference type="NCBI Taxonomy" id="1854472"/>
    <lineage>
        <taxon>Eukaryota</taxon>
        <taxon>Fungi</taxon>
        <taxon>Dikarya</taxon>
        <taxon>Ascomycota</taxon>
        <taxon>Pezizomycotina</taxon>
        <taxon>Sordariomycetes</taxon>
        <taxon>Sordariomycetidae</taxon>
        <taxon>Sordariales</taxon>
        <taxon>Chaetomiaceae</taxon>
        <taxon>Chaetomium</taxon>
    </lineage>
</organism>
<sequence length="551" mass="59953">MNLYEDDDMIEGEPLLAGEERDSFEIDETPTGTAATTATTATPSSTTPDETDGAHPAYAYQKHGQRGIRGFAARFQARKRKTVVALLAVLMFCITTSGMLILIPIFRLMEDAVCHEHYDKPRSEPIEERLCKVDGVQKELAFLGGIGAVLNSVVGLLSALPYGVLADRIGRKPSFLLAYFGIFLCFAWGPIILRSETPHIRLGILGSLFFLIGGGIPVAINSLNAMASDISSDSDRATGFLTLSFGAVSGGLLGPITAGLLMEHMGPWFPVSLVFCITPFVFILALFLPETLPIKLQDASQPEETRPLAKRLREEIKELRVSFSLLKNRNIALSLPAFLIQPALFAAYSSTLAQHISTYFGWSLAQTSYLLSPLSILQLVIIVLLPFLSGFLTRETGRFRLSVFSKDLLLTRISLAFFIAAAVIEGLSREVVLFLVGLTIGSIGSSYGPLCRAIATSYVEPQQTSRLYALISMLEMGGAMLGGPVLAWCFNIGLSKKGMWTGLPWFYVAGLVLVALVSISFLRPPKPKVVVPDPEEEENSDLGYLSAEEQV</sequence>
<dbReference type="PANTHER" id="PTHR23507:SF1">
    <property type="entry name" value="FI18259P1-RELATED"/>
    <property type="match status" value="1"/>
</dbReference>
<keyword evidence="2 6" id="KW-0812">Transmembrane</keyword>
<comment type="subcellular location">
    <subcellularLocation>
        <location evidence="1">Membrane</location>
        <topology evidence="1">Multi-pass membrane protein</topology>
    </subcellularLocation>
</comment>
<evidence type="ECO:0000313" key="9">
    <source>
        <dbReference type="Proteomes" id="UP001278766"/>
    </source>
</evidence>
<evidence type="ECO:0000256" key="3">
    <source>
        <dbReference type="ARBA" id="ARBA00022989"/>
    </source>
</evidence>
<dbReference type="GO" id="GO:0022857">
    <property type="term" value="F:transmembrane transporter activity"/>
    <property type="evidence" value="ECO:0007669"/>
    <property type="project" value="InterPro"/>
</dbReference>
<feature type="domain" description="Major facilitator superfamily (MFS) profile" evidence="7">
    <location>
        <begin position="81"/>
        <end position="527"/>
    </location>
</feature>
<evidence type="ECO:0000259" key="7">
    <source>
        <dbReference type="PROSITE" id="PS50850"/>
    </source>
</evidence>
<proteinExistence type="predicted"/>
<dbReference type="Proteomes" id="UP001278766">
    <property type="component" value="Unassembled WGS sequence"/>
</dbReference>
<evidence type="ECO:0000256" key="2">
    <source>
        <dbReference type="ARBA" id="ARBA00022692"/>
    </source>
</evidence>
<feature type="transmembrane region" description="Helical" evidence="6">
    <location>
        <begin position="83"/>
        <end position="106"/>
    </location>
</feature>
<dbReference type="CDD" id="cd06174">
    <property type="entry name" value="MFS"/>
    <property type="match status" value="1"/>
</dbReference>
<dbReference type="EMBL" id="JAUEPN010000002">
    <property type="protein sequence ID" value="KAK3299611.1"/>
    <property type="molecule type" value="Genomic_DNA"/>
</dbReference>
<feature type="transmembrane region" description="Helical" evidence="6">
    <location>
        <begin position="140"/>
        <end position="164"/>
    </location>
</feature>
<protein>
    <submittedName>
        <fullName evidence="8">General substrate transporter</fullName>
    </submittedName>
</protein>
<gene>
    <name evidence="8" type="ORF">B0H64DRAFT_102682</name>
</gene>
<evidence type="ECO:0000256" key="4">
    <source>
        <dbReference type="ARBA" id="ARBA00023136"/>
    </source>
</evidence>
<dbReference type="SUPFAM" id="SSF103473">
    <property type="entry name" value="MFS general substrate transporter"/>
    <property type="match status" value="1"/>
</dbReference>